<dbReference type="AlphaFoldDB" id="A0A336KSW4"/>
<proteinExistence type="predicted"/>
<gene>
    <name evidence="2" type="primary">CSON015355</name>
</gene>
<dbReference type="VEuPathDB" id="VectorBase:CSON015355"/>
<sequence length="217" mass="25388">MAENNSVCTNAVATETPTERERDLLNQIAVLELEREHAANEAKLRIKKLEIDLADALKSQAKITEVEKELETLRNRNESQEIKKLRQKHDDILTKAKDLLFEKTKSNQQQELQIEAYKAQVLQLKEVVQITKDMLDIRNTEAKHLNQRFETIELRLKAEKDRQALLERKLALSQKMYADLKKEYDLQNSLFKDLQSGYADKIDLLEDELKKQNENEN</sequence>
<name>A0A336KSW4_CULSO</name>
<reference evidence="3" key="2">
    <citation type="submission" date="2018-07" db="EMBL/GenBank/DDBJ databases">
        <authorList>
            <person name="Quirk P.G."/>
            <person name="Krulwich T.A."/>
        </authorList>
    </citation>
    <scope>NUCLEOTIDE SEQUENCE</scope>
</reference>
<evidence type="ECO:0000256" key="1">
    <source>
        <dbReference type="SAM" id="Coils"/>
    </source>
</evidence>
<reference evidence="2" key="1">
    <citation type="submission" date="2018-04" db="EMBL/GenBank/DDBJ databases">
        <authorList>
            <person name="Go L.Y."/>
            <person name="Mitchell J.A."/>
        </authorList>
    </citation>
    <scope>NUCLEOTIDE SEQUENCE</scope>
    <source>
        <tissue evidence="2">Whole organism</tissue>
    </source>
</reference>
<evidence type="ECO:0000313" key="3">
    <source>
        <dbReference type="EMBL" id="SSX28214.1"/>
    </source>
</evidence>
<organism evidence="2">
    <name type="scientific">Culicoides sonorensis</name>
    <name type="common">Biting midge</name>
    <dbReference type="NCBI Taxonomy" id="179676"/>
    <lineage>
        <taxon>Eukaryota</taxon>
        <taxon>Metazoa</taxon>
        <taxon>Ecdysozoa</taxon>
        <taxon>Arthropoda</taxon>
        <taxon>Hexapoda</taxon>
        <taxon>Insecta</taxon>
        <taxon>Pterygota</taxon>
        <taxon>Neoptera</taxon>
        <taxon>Endopterygota</taxon>
        <taxon>Diptera</taxon>
        <taxon>Nematocera</taxon>
        <taxon>Chironomoidea</taxon>
        <taxon>Ceratopogonidae</taxon>
        <taxon>Ceratopogoninae</taxon>
        <taxon>Culicoides</taxon>
        <taxon>Monoculicoides</taxon>
    </lineage>
</organism>
<evidence type="ECO:0000313" key="2">
    <source>
        <dbReference type="EMBL" id="SSX07980.1"/>
    </source>
</evidence>
<accession>A0A336KSW4</accession>
<protein>
    <submittedName>
        <fullName evidence="2">CSON015355 protein</fullName>
    </submittedName>
</protein>
<keyword evidence="1" id="KW-0175">Coiled coil</keyword>
<dbReference type="EMBL" id="UFQT01000963">
    <property type="protein sequence ID" value="SSX28214.1"/>
    <property type="molecule type" value="Genomic_DNA"/>
</dbReference>
<dbReference type="EMBL" id="UFQS01000963">
    <property type="protein sequence ID" value="SSX07980.1"/>
    <property type="molecule type" value="Genomic_DNA"/>
</dbReference>
<dbReference type="OMA" id="DARCENE"/>
<feature type="coiled-coil region" evidence="1">
    <location>
        <begin position="21"/>
        <end position="215"/>
    </location>
</feature>